<dbReference type="EMBL" id="DYUC01000106">
    <property type="protein sequence ID" value="HJG87471.1"/>
    <property type="molecule type" value="Genomic_DNA"/>
</dbReference>
<reference evidence="1" key="2">
    <citation type="submission" date="2021-09" db="EMBL/GenBank/DDBJ databases">
        <authorList>
            <person name="Gilroy R."/>
        </authorList>
    </citation>
    <scope>NUCLEOTIDE SEQUENCE</scope>
    <source>
        <strain evidence="1">CHK179-5677</strain>
    </source>
</reference>
<dbReference type="Proteomes" id="UP000760668">
    <property type="component" value="Unassembled WGS sequence"/>
</dbReference>
<organism evidence="1 2">
    <name type="scientific">Pseudoflavonifractor capillosus</name>
    <dbReference type="NCBI Taxonomy" id="106588"/>
    <lineage>
        <taxon>Bacteria</taxon>
        <taxon>Bacillati</taxon>
        <taxon>Bacillota</taxon>
        <taxon>Clostridia</taxon>
        <taxon>Eubacteriales</taxon>
        <taxon>Oscillospiraceae</taxon>
        <taxon>Pseudoflavonifractor</taxon>
    </lineage>
</organism>
<evidence type="ECO:0000313" key="1">
    <source>
        <dbReference type="EMBL" id="HJG87471.1"/>
    </source>
</evidence>
<comment type="caution">
    <text evidence="1">The sequence shown here is derived from an EMBL/GenBank/DDBJ whole genome shotgun (WGS) entry which is preliminary data.</text>
</comment>
<accession>A0A921STA9</accession>
<dbReference type="RefSeq" id="WP_294756025.1">
    <property type="nucleotide sequence ID" value="NZ_DYUC01000106.1"/>
</dbReference>
<dbReference type="AlphaFoldDB" id="A0A921STA9"/>
<sequence>MKQLMRYRITSGRAVEVRDVLMETRGGCPRGAKRGKSSAKQLKRNEEEAVLILARQLNANCKGGDLFLTLKYSDGRLPATKADAKRIARNFMRRIARAYQKTAGKKLKWWLVTASVSAKTGQPVRLHHHVVMDAMDWELIAKHWPPDEFSYRRLDATGDYTAVARYMIRNAGYGGERAWSHSQGIRQPRYSTPIPVKRAGTVKVPAEARIVERELREDGETGFSASYIRWVMPIEDNATRHGRRRRT</sequence>
<name>A0A921STA9_9FIRM</name>
<protein>
    <recommendedName>
        <fullName evidence="3">Replication protein</fullName>
    </recommendedName>
</protein>
<proteinExistence type="predicted"/>
<evidence type="ECO:0000313" key="2">
    <source>
        <dbReference type="Proteomes" id="UP000760668"/>
    </source>
</evidence>
<gene>
    <name evidence="1" type="ORF">K8V01_10695</name>
</gene>
<reference evidence="1" key="1">
    <citation type="journal article" date="2021" name="PeerJ">
        <title>Extensive microbial diversity within the chicken gut microbiome revealed by metagenomics and culture.</title>
        <authorList>
            <person name="Gilroy R."/>
            <person name="Ravi A."/>
            <person name="Getino M."/>
            <person name="Pursley I."/>
            <person name="Horton D.L."/>
            <person name="Alikhan N.F."/>
            <person name="Baker D."/>
            <person name="Gharbi K."/>
            <person name="Hall N."/>
            <person name="Watson M."/>
            <person name="Adriaenssens E.M."/>
            <person name="Foster-Nyarko E."/>
            <person name="Jarju S."/>
            <person name="Secka A."/>
            <person name="Antonio M."/>
            <person name="Oren A."/>
            <person name="Chaudhuri R.R."/>
            <person name="La Ragione R."/>
            <person name="Hildebrand F."/>
            <person name="Pallen M.J."/>
        </authorList>
    </citation>
    <scope>NUCLEOTIDE SEQUENCE</scope>
    <source>
        <strain evidence="1">CHK179-5677</strain>
    </source>
</reference>
<evidence type="ECO:0008006" key="3">
    <source>
        <dbReference type="Google" id="ProtNLM"/>
    </source>
</evidence>